<protein>
    <recommendedName>
        <fullName evidence="3">CHRD domain-containing protein</fullName>
    </recommendedName>
</protein>
<gene>
    <name evidence="1" type="ORF">GCM10025772_13300</name>
</gene>
<name>A0ABP9S369_9GAMM</name>
<keyword evidence="2" id="KW-1185">Reference proteome</keyword>
<sequence>MSHRETEKDGRLHDCSNITGQMGPAQDCECIEGEPEAFTLTLDGLEAGESRGVHWHRLA</sequence>
<evidence type="ECO:0008006" key="3">
    <source>
        <dbReference type="Google" id="ProtNLM"/>
    </source>
</evidence>
<dbReference type="EMBL" id="BAABLF010000007">
    <property type="protein sequence ID" value="GAA5189887.1"/>
    <property type="molecule type" value="Genomic_DNA"/>
</dbReference>
<evidence type="ECO:0000313" key="2">
    <source>
        <dbReference type="Proteomes" id="UP001501600"/>
    </source>
</evidence>
<evidence type="ECO:0000313" key="1">
    <source>
        <dbReference type="EMBL" id="GAA5189887.1"/>
    </source>
</evidence>
<comment type="caution">
    <text evidence="1">The sequence shown here is derived from an EMBL/GenBank/DDBJ whole genome shotgun (WGS) entry which is preliminary data.</text>
</comment>
<accession>A0ABP9S369</accession>
<organism evidence="1 2">
    <name type="scientific">Ferrimonas gelatinilytica</name>
    <dbReference type="NCBI Taxonomy" id="1255257"/>
    <lineage>
        <taxon>Bacteria</taxon>
        <taxon>Pseudomonadati</taxon>
        <taxon>Pseudomonadota</taxon>
        <taxon>Gammaproteobacteria</taxon>
        <taxon>Alteromonadales</taxon>
        <taxon>Ferrimonadaceae</taxon>
        <taxon>Ferrimonas</taxon>
    </lineage>
</organism>
<dbReference type="Proteomes" id="UP001501600">
    <property type="component" value="Unassembled WGS sequence"/>
</dbReference>
<proteinExistence type="predicted"/>
<reference evidence="2" key="1">
    <citation type="journal article" date="2019" name="Int. J. Syst. Evol. Microbiol.">
        <title>The Global Catalogue of Microorganisms (GCM) 10K type strain sequencing project: providing services to taxonomists for standard genome sequencing and annotation.</title>
        <authorList>
            <consortium name="The Broad Institute Genomics Platform"/>
            <consortium name="The Broad Institute Genome Sequencing Center for Infectious Disease"/>
            <person name="Wu L."/>
            <person name="Ma J."/>
        </authorList>
    </citation>
    <scope>NUCLEOTIDE SEQUENCE [LARGE SCALE GENOMIC DNA]</scope>
    <source>
        <strain evidence="2">JCM 18720</strain>
    </source>
</reference>